<feature type="chain" id="PRO_5035732008" evidence="3">
    <location>
        <begin position="18"/>
        <end position="229"/>
    </location>
</feature>
<keyword evidence="1" id="KW-0853">WD repeat</keyword>
<dbReference type="GO" id="GO:0019888">
    <property type="term" value="F:protein phosphatase regulator activity"/>
    <property type="evidence" value="ECO:0007669"/>
    <property type="project" value="InterPro"/>
</dbReference>
<dbReference type="AlphaFoldDB" id="A0A8S0UEI6"/>
<proteinExistence type="predicted"/>
<dbReference type="InterPro" id="IPR000009">
    <property type="entry name" value="PP2A_PR55"/>
</dbReference>
<evidence type="ECO:0000256" key="1">
    <source>
        <dbReference type="ARBA" id="ARBA00022574"/>
    </source>
</evidence>
<organism evidence="4 5">
    <name type="scientific">Olea europaea subsp. europaea</name>
    <dbReference type="NCBI Taxonomy" id="158383"/>
    <lineage>
        <taxon>Eukaryota</taxon>
        <taxon>Viridiplantae</taxon>
        <taxon>Streptophyta</taxon>
        <taxon>Embryophyta</taxon>
        <taxon>Tracheophyta</taxon>
        <taxon>Spermatophyta</taxon>
        <taxon>Magnoliopsida</taxon>
        <taxon>eudicotyledons</taxon>
        <taxon>Gunneridae</taxon>
        <taxon>Pentapetalae</taxon>
        <taxon>asterids</taxon>
        <taxon>lamiids</taxon>
        <taxon>Lamiales</taxon>
        <taxon>Oleaceae</taxon>
        <taxon>Oleeae</taxon>
        <taxon>Olea</taxon>
    </lineage>
</organism>
<evidence type="ECO:0000313" key="5">
    <source>
        <dbReference type="Proteomes" id="UP000594638"/>
    </source>
</evidence>
<dbReference type="Proteomes" id="UP000594638">
    <property type="component" value="Unassembled WGS sequence"/>
</dbReference>
<keyword evidence="5" id="KW-1185">Reference proteome</keyword>
<reference evidence="4 5" key="1">
    <citation type="submission" date="2019-12" db="EMBL/GenBank/DDBJ databases">
        <authorList>
            <person name="Alioto T."/>
            <person name="Alioto T."/>
            <person name="Gomez Garrido J."/>
        </authorList>
    </citation>
    <scope>NUCLEOTIDE SEQUENCE [LARGE SCALE GENOMIC DNA]</scope>
</reference>
<dbReference type="Gramene" id="OE9A097381T1">
    <property type="protein sequence ID" value="OE9A097381C1"/>
    <property type="gene ID" value="OE9A097381"/>
</dbReference>
<gene>
    <name evidence="4" type="ORF">OLEA9_A097381</name>
</gene>
<feature type="signal peptide" evidence="3">
    <location>
        <begin position="1"/>
        <end position="17"/>
    </location>
</feature>
<dbReference type="EMBL" id="CACTIH010007553">
    <property type="protein sequence ID" value="CAA3015461.1"/>
    <property type="molecule type" value="Genomic_DNA"/>
</dbReference>
<evidence type="ECO:0000256" key="3">
    <source>
        <dbReference type="SAM" id="SignalP"/>
    </source>
</evidence>
<accession>A0A8S0UEI6</accession>
<keyword evidence="2" id="KW-0677">Repeat</keyword>
<evidence type="ECO:0000256" key="2">
    <source>
        <dbReference type="ARBA" id="ARBA00022737"/>
    </source>
</evidence>
<keyword evidence="3" id="KW-0732">Signal</keyword>
<protein>
    <submittedName>
        <fullName evidence="4">Serine threonine phosphatase 2A 55 kDa regulatory subunit B beta isoform-like</fullName>
    </submittedName>
</protein>
<dbReference type="GO" id="GO:0000159">
    <property type="term" value="C:protein phosphatase type 2A complex"/>
    <property type="evidence" value="ECO:0007669"/>
    <property type="project" value="InterPro"/>
</dbReference>
<dbReference type="OrthoDB" id="1723747at2759"/>
<name>A0A8S0UEI6_OLEEU</name>
<dbReference type="PRINTS" id="PR00600">
    <property type="entry name" value="PP2APR55"/>
</dbReference>
<comment type="caution">
    <text evidence="4">The sequence shown here is derived from an EMBL/GenBank/DDBJ whole genome shotgun (WGS) entry which is preliminary data.</text>
</comment>
<evidence type="ECO:0000313" key="4">
    <source>
        <dbReference type="EMBL" id="CAA3015461.1"/>
    </source>
</evidence>
<sequence length="229" mass="26354">MSFILIFFNSFNLECMCTWSSHFPPPPPNSRSINYQLFVTNQAKFQKENGLGHWWQPHLRFVDMWNPIVENLGDKLASWKSFNCQRKADSAPTLRFPIHQVSAVTCSIPQACAMGIQKATYVDIISAIEFDKSGDHFAIGDRGGRVVLFERNDAKEHGGNRKDLEMMDYPGTRHSEFHYKTEFQSLEPEVCVWMNFTVFVIEEPILMPKVHLHAEQEAKLGNGTRMKNI</sequence>
<dbReference type="PANTHER" id="PTHR11871">
    <property type="entry name" value="PROTEIN PHOSPHATASE PP2A REGULATORY SUBUNIT B"/>
    <property type="match status" value="1"/>
</dbReference>